<gene>
    <name evidence="3" type="ORF">Pla100_62480</name>
</gene>
<protein>
    <submittedName>
        <fullName evidence="3">TadE-like protein</fullName>
    </submittedName>
</protein>
<dbReference type="Proteomes" id="UP000316213">
    <property type="component" value="Unassembled WGS sequence"/>
</dbReference>
<organism evidence="3 4">
    <name type="scientific">Neorhodopirellula pilleata</name>
    <dbReference type="NCBI Taxonomy" id="2714738"/>
    <lineage>
        <taxon>Bacteria</taxon>
        <taxon>Pseudomonadati</taxon>
        <taxon>Planctomycetota</taxon>
        <taxon>Planctomycetia</taxon>
        <taxon>Pirellulales</taxon>
        <taxon>Pirellulaceae</taxon>
        <taxon>Neorhodopirellula</taxon>
    </lineage>
</organism>
<comment type="caution">
    <text evidence="3">The sequence shown here is derived from an EMBL/GenBank/DDBJ whole genome shotgun (WGS) entry which is preliminary data.</text>
</comment>
<keyword evidence="4" id="KW-1185">Reference proteome</keyword>
<name>A0A5C5ZFT6_9BACT</name>
<accession>A0A5C5ZFT6</accession>
<evidence type="ECO:0000256" key="1">
    <source>
        <dbReference type="SAM" id="Phobius"/>
    </source>
</evidence>
<dbReference type="AlphaFoldDB" id="A0A5C5ZFT6"/>
<proteinExistence type="predicted"/>
<sequence length="168" mass="18089">MLIIQSNHRDQLHALSINRESSRSISNKRHGEKSQLRPSDRRGIAAVELAICAPVLILLSVALIELGSLIFVKQSLAIAAYEGAHHGVQPAATATEAIAAAQEILDQRRIQGAQISVIPGDLPRIPAGDLFTVRVTAPSNSNSIAIFRLFTATQLEAEAVVMKETEPQ</sequence>
<keyword evidence="1" id="KW-0472">Membrane</keyword>
<evidence type="ECO:0000313" key="3">
    <source>
        <dbReference type="EMBL" id="TWT86058.1"/>
    </source>
</evidence>
<evidence type="ECO:0000313" key="4">
    <source>
        <dbReference type="Proteomes" id="UP000316213"/>
    </source>
</evidence>
<evidence type="ECO:0000259" key="2">
    <source>
        <dbReference type="Pfam" id="PF07811"/>
    </source>
</evidence>
<keyword evidence="1" id="KW-0812">Transmembrane</keyword>
<dbReference type="Pfam" id="PF07811">
    <property type="entry name" value="TadE"/>
    <property type="match status" value="1"/>
</dbReference>
<dbReference type="RefSeq" id="WP_146582966.1">
    <property type="nucleotide sequence ID" value="NZ_SJPM01000046.1"/>
</dbReference>
<reference evidence="3 4" key="1">
    <citation type="submission" date="2019-02" db="EMBL/GenBank/DDBJ databases">
        <title>Deep-cultivation of Planctomycetes and their phenomic and genomic characterization uncovers novel biology.</title>
        <authorList>
            <person name="Wiegand S."/>
            <person name="Jogler M."/>
            <person name="Boedeker C."/>
            <person name="Pinto D."/>
            <person name="Vollmers J."/>
            <person name="Rivas-Marin E."/>
            <person name="Kohn T."/>
            <person name="Peeters S.H."/>
            <person name="Heuer A."/>
            <person name="Rast P."/>
            <person name="Oberbeckmann S."/>
            <person name="Bunk B."/>
            <person name="Jeske O."/>
            <person name="Meyerdierks A."/>
            <person name="Storesund J.E."/>
            <person name="Kallscheuer N."/>
            <person name="Luecker S."/>
            <person name="Lage O.M."/>
            <person name="Pohl T."/>
            <person name="Merkel B.J."/>
            <person name="Hornburger P."/>
            <person name="Mueller R.-W."/>
            <person name="Bruemmer F."/>
            <person name="Labrenz M."/>
            <person name="Spormann A.M."/>
            <person name="Op Den Camp H."/>
            <person name="Overmann J."/>
            <person name="Amann R."/>
            <person name="Jetten M.S.M."/>
            <person name="Mascher T."/>
            <person name="Medema M.H."/>
            <person name="Devos D.P."/>
            <person name="Kaster A.-K."/>
            <person name="Ovreas L."/>
            <person name="Rohde M."/>
            <person name="Galperin M.Y."/>
            <person name="Jogler C."/>
        </authorList>
    </citation>
    <scope>NUCLEOTIDE SEQUENCE [LARGE SCALE GENOMIC DNA]</scope>
    <source>
        <strain evidence="3 4">Pla100</strain>
    </source>
</reference>
<feature type="domain" description="TadE-like" evidence="2">
    <location>
        <begin position="43"/>
        <end position="84"/>
    </location>
</feature>
<dbReference type="InterPro" id="IPR012495">
    <property type="entry name" value="TadE-like_dom"/>
</dbReference>
<dbReference type="EMBL" id="SJPM01000046">
    <property type="protein sequence ID" value="TWT86058.1"/>
    <property type="molecule type" value="Genomic_DNA"/>
</dbReference>
<dbReference type="OrthoDB" id="276644at2"/>
<keyword evidence="1" id="KW-1133">Transmembrane helix</keyword>
<feature type="transmembrane region" description="Helical" evidence="1">
    <location>
        <begin position="43"/>
        <end position="64"/>
    </location>
</feature>